<dbReference type="Proteomes" id="UP001163336">
    <property type="component" value="Chromosome"/>
</dbReference>
<keyword evidence="1" id="KW-0812">Transmembrane</keyword>
<gene>
    <name evidence="2" type="ORF">MasN3_23560</name>
</gene>
<name>A0ABM8C6K6_9BURK</name>
<evidence type="ECO:0000313" key="2">
    <source>
        <dbReference type="EMBL" id="BDT58862.1"/>
    </source>
</evidence>
<keyword evidence="3" id="KW-1185">Reference proteome</keyword>
<reference evidence="2" key="1">
    <citation type="submission" date="2022-11" db="EMBL/GenBank/DDBJ databases">
        <title>Isolation and characterization of PLA-degrading bacterium Massilia sp. from Antarctic soil.</title>
        <authorList>
            <person name="Sato K."/>
            <person name="Gomez-Fuentes C."/>
            <person name="Ahmad S.A."/>
            <person name="Zulkharnain A."/>
        </authorList>
    </citation>
    <scope>NUCLEOTIDE SEQUENCE</scope>
    <source>
        <strain evidence="2">N-3</strain>
    </source>
</reference>
<organism evidence="2 3">
    <name type="scientific">Massilia varians</name>
    <dbReference type="NCBI Taxonomy" id="457921"/>
    <lineage>
        <taxon>Bacteria</taxon>
        <taxon>Pseudomonadati</taxon>
        <taxon>Pseudomonadota</taxon>
        <taxon>Betaproteobacteria</taxon>
        <taxon>Burkholderiales</taxon>
        <taxon>Oxalobacteraceae</taxon>
        <taxon>Telluria group</taxon>
        <taxon>Massilia</taxon>
    </lineage>
</organism>
<evidence type="ECO:0000313" key="3">
    <source>
        <dbReference type="Proteomes" id="UP001163336"/>
    </source>
</evidence>
<evidence type="ECO:0000256" key="1">
    <source>
        <dbReference type="SAM" id="Phobius"/>
    </source>
</evidence>
<dbReference type="RefSeq" id="WP_281914305.1">
    <property type="nucleotide sequence ID" value="NZ_AP026966.1"/>
</dbReference>
<protein>
    <recommendedName>
        <fullName evidence="4">Agglutinin biogenesis protein MshP</fullName>
    </recommendedName>
</protein>
<dbReference type="EMBL" id="AP026966">
    <property type="protein sequence ID" value="BDT58862.1"/>
    <property type="molecule type" value="Genomic_DNA"/>
</dbReference>
<feature type="transmembrane region" description="Helical" evidence="1">
    <location>
        <begin position="21"/>
        <end position="42"/>
    </location>
</feature>
<keyword evidence="1" id="KW-1133">Transmembrane helix</keyword>
<evidence type="ECO:0008006" key="4">
    <source>
        <dbReference type="Google" id="ProtNLM"/>
    </source>
</evidence>
<accession>A0ABM8C6K6</accession>
<keyword evidence="1" id="KW-0472">Membrane</keyword>
<proteinExistence type="predicted"/>
<sequence length="153" mass="16409">MKHVIHATHAVRLRRQAGVGLVTAIFLLVVLAGLGVAAVTLYTSQQASSNLDLEGARAYQAARAGLEWGLYEQLRHGRCAGNTSFGFPAASVLGSLRVTVSCQAIDELKSIDGDPVMRWRIAAIACNQPVDGACGRQAPNNPDFVQRRLEVEI</sequence>